<keyword evidence="6 11" id="KW-0732">Signal</keyword>
<dbReference type="GO" id="GO:0006508">
    <property type="term" value="P:proteolysis"/>
    <property type="evidence" value="ECO:0007669"/>
    <property type="project" value="UniProtKB-KW"/>
</dbReference>
<evidence type="ECO:0000256" key="8">
    <source>
        <dbReference type="ARBA" id="ARBA00022833"/>
    </source>
</evidence>
<evidence type="ECO:0000256" key="1">
    <source>
        <dbReference type="ARBA" id="ARBA00001947"/>
    </source>
</evidence>
<evidence type="ECO:0000256" key="10">
    <source>
        <dbReference type="PROSITE-ProRule" id="PRU01379"/>
    </source>
</evidence>
<dbReference type="PROSITE" id="PS52035">
    <property type="entry name" value="PEPTIDASE_M14"/>
    <property type="match status" value="1"/>
</dbReference>
<keyword evidence="8" id="KW-0862">Zinc</keyword>
<keyword evidence="9" id="KW-0482">Metalloprotease</keyword>
<proteinExistence type="inferred from homology"/>
<dbReference type="EMBL" id="KN834762">
    <property type="protein sequence ID" value="KIK63962.1"/>
    <property type="molecule type" value="Genomic_DNA"/>
</dbReference>
<keyword evidence="7" id="KW-0378">Hydrolase</keyword>
<dbReference type="SMART" id="SM00631">
    <property type="entry name" value="Zn_pept"/>
    <property type="match status" value="1"/>
</dbReference>
<evidence type="ECO:0000256" key="2">
    <source>
        <dbReference type="ARBA" id="ARBA00005988"/>
    </source>
</evidence>
<keyword evidence="4" id="KW-0645">Protease</keyword>
<dbReference type="PRINTS" id="PR00765">
    <property type="entry name" value="CRBOXYPTASEA"/>
</dbReference>
<comment type="cofactor">
    <cofactor evidence="1">
        <name>Zn(2+)</name>
        <dbReference type="ChEBI" id="CHEBI:29105"/>
    </cofactor>
</comment>
<dbReference type="InterPro" id="IPR000834">
    <property type="entry name" value="Peptidase_M14"/>
</dbReference>
<dbReference type="Proteomes" id="UP000053593">
    <property type="component" value="Unassembled WGS sequence"/>
</dbReference>
<name>A0A0D0CW41_9AGAR</name>
<sequence>MTLILILALVASLQSAIALQRPFSLNDFGDNNLQSNLPIPSSGGKLRRYSHPGAVQSVLDVAVSHDLDIWQLSSSYVDVYFPPHRELPEELKDVNCTVSEIPPDLDLRTTSGNLAPWNLSTVGPANNTFHSNYHPLHEIDQFMNEISVAFPETVEVFELGHTAQGREMLGIKISKVSDDNSRRKKPRKKSKFVKGGGVGKPGFVIMGAQHAREWVATSTSMFLAHSLVTSLESLLDNFDFYVIPSPNPDGYAYTWESDRYWYKNRQIMGPNAKCVGLDMGRNWGYKWKSRATDGGDNLGFKAKEPQVPVDPCSHWYPGHRAFESPEVNNIANFITTLPNLRVFLDLRAYGQMLSAPYSYSCEAYPRDAEDQMEAATGAGQAMAQLYGTKVRVGTLCEQLYQAPGNVVDWMYKKAGIKYTYAVHLRDTGTYGFSLPPEWIRPVGEETVRMVQYFAKFVRV</sequence>
<evidence type="ECO:0000256" key="6">
    <source>
        <dbReference type="ARBA" id="ARBA00022729"/>
    </source>
</evidence>
<accession>A0A0D0CW41</accession>
<dbReference type="PANTHER" id="PTHR11705:SF143">
    <property type="entry name" value="SLL0236 PROTEIN"/>
    <property type="match status" value="1"/>
</dbReference>
<comment type="caution">
    <text evidence="10">Lacks conserved residue(s) required for the propagation of feature annotation.</text>
</comment>
<evidence type="ECO:0000256" key="3">
    <source>
        <dbReference type="ARBA" id="ARBA00022645"/>
    </source>
</evidence>
<dbReference type="AlphaFoldDB" id="A0A0D0CW41"/>
<dbReference type="OrthoDB" id="3626597at2759"/>
<evidence type="ECO:0000256" key="5">
    <source>
        <dbReference type="ARBA" id="ARBA00022723"/>
    </source>
</evidence>
<organism evidence="13 14">
    <name type="scientific">Collybiopsis luxurians FD-317 M1</name>
    <dbReference type="NCBI Taxonomy" id="944289"/>
    <lineage>
        <taxon>Eukaryota</taxon>
        <taxon>Fungi</taxon>
        <taxon>Dikarya</taxon>
        <taxon>Basidiomycota</taxon>
        <taxon>Agaricomycotina</taxon>
        <taxon>Agaricomycetes</taxon>
        <taxon>Agaricomycetidae</taxon>
        <taxon>Agaricales</taxon>
        <taxon>Marasmiineae</taxon>
        <taxon>Omphalotaceae</taxon>
        <taxon>Collybiopsis</taxon>
        <taxon>Collybiopsis luxurians</taxon>
    </lineage>
</organism>
<dbReference type="GO" id="GO:0008270">
    <property type="term" value="F:zinc ion binding"/>
    <property type="evidence" value="ECO:0007669"/>
    <property type="project" value="InterPro"/>
</dbReference>
<reference evidence="13 14" key="1">
    <citation type="submission" date="2014-04" db="EMBL/GenBank/DDBJ databases">
        <title>Evolutionary Origins and Diversification of the Mycorrhizal Mutualists.</title>
        <authorList>
            <consortium name="DOE Joint Genome Institute"/>
            <consortium name="Mycorrhizal Genomics Consortium"/>
            <person name="Kohler A."/>
            <person name="Kuo A."/>
            <person name="Nagy L.G."/>
            <person name="Floudas D."/>
            <person name="Copeland A."/>
            <person name="Barry K.W."/>
            <person name="Cichocki N."/>
            <person name="Veneault-Fourrey C."/>
            <person name="LaButti K."/>
            <person name="Lindquist E.A."/>
            <person name="Lipzen A."/>
            <person name="Lundell T."/>
            <person name="Morin E."/>
            <person name="Murat C."/>
            <person name="Riley R."/>
            <person name="Ohm R."/>
            <person name="Sun H."/>
            <person name="Tunlid A."/>
            <person name="Henrissat B."/>
            <person name="Grigoriev I.V."/>
            <person name="Hibbett D.S."/>
            <person name="Martin F."/>
        </authorList>
    </citation>
    <scope>NUCLEOTIDE SEQUENCE [LARGE SCALE GENOMIC DNA]</scope>
    <source>
        <strain evidence="13 14">FD-317 M1</strain>
    </source>
</reference>
<dbReference type="InterPro" id="IPR057246">
    <property type="entry name" value="CARBOXYPEPT_ZN_1"/>
</dbReference>
<evidence type="ECO:0000256" key="9">
    <source>
        <dbReference type="ARBA" id="ARBA00023049"/>
    </source>
</evidence>
<dbReference type="GO" id="GO:0004181">
    <property type="term" value="F:metallocarboxypeptidase activity"/>
    <property type="evidence" value="ECO:0007669"/>
    <property type="project" value="InterPro"/>
</dbReference>
<evidence type="ECO:0000313" key="14">
    <source>
        <dbReference type="Proteomes" id="UP000053593"/>
    </source>
</evidence>
<evidence type="ECO:0000256" key="11">
    <source>
        <dbReference type="SAM" id="SignalP"/>
    </source>
</evidence>
<keyword evidence="14" id="KW-1185">Reference proteome</keyword>
<dbReference type="HOGENOM" id="CLU_019326_1_2_1"/>
<dbReference type="SUPFAM" id="SSF53187">
    <property type="entry name" value="Zn-dependent exopeptidases"/>
    <property type="match status" value="1"/>
</dbReference>
<gene>
    <name evidence="13" type="ORF">GYMLUDRAFT_40174</name>
</gene>
<protein>
    <recommendedName>
        <fullName evidence="12">Peptidase M14 domain-containing protein</fullName>
    </recommendedName>
</protein>
<feature type="signal peptide" evidence="11">
    <location>
        <begin position="1"/>
        <end position="18"/>
    </location>
</feature>
<comment type="similarity">
    <text evidence="2 10">Belongs to the peptidase M14 family.</text>
</comment>
<evidence type="ECO:0000256" key="7">
    <source>
        <dbReference type="ARBA" id="ARBA00022801"/>
    </source>
</evidence>
<evidence type="ECO:0000256" key="4">
    <source>
        <dbReference type="ARBA" id="ARBA00022670"/>
    </source>
</evidence>
<keyword evidence="3" id="KW-0121">Carboxypeptidase</keyword>
<dbReference type="CDD" id="cd03860">
    <property type="entry name" value="M14_CP_A-B_like"/>
    <property type="match status" value="1"/>
</dbReference>
<keyword evidence="5" id="KW-0479">Metal-binding</keyword>
<dbReference type="Gene3D" id="3.40.630.10">
    <property type="entry name" value="Zn peptidases"/>
    <property type="match status" value="1"/>
</dbReference>
<evidence type="ECO:0000259" key="12">
    <source>
        <dbReference type="PROSITE" id="PS52035"/>
    </source>
</evidence>
<dbReference type="Pfam" id="PF00246">
    <property type="entry name" value="Peptidase_M14"/>
    <property type="match status" value="1"/>
</dbReference>
<dbReference type="PANTHER" id="PTHR11705">
    <property type="entry name" value="PROTEASE FAMILY M14 CARBOXYPEPTIDASE A,B"/>
    <property type="match status" value="1"/>
</dbReference>
<dbReference type="PROSITE" id="PS00132">
    <property type="entry name" value="CARBOXYPEPT_ZN_1"/>
    <property type="match status" value="1"/>
</dbReference>
<dbReference type="FunFam" id="3.40.630.10:FF:000084">
    <property type="entry name" value="Carboxypeptidase B2"/>
    <property type="match status" value="1"/>
</dbReference>
<evidence type="ECO:0000313" key="13">
    <source>
        <dbReference type="EMBL" id="KIK63962.1"/>
    </source>
</evidence>
<dbReference type="GO" id="GO:0005615">
    <property type="term" value="C:extracellular space"/>
    <property type="evidence" value="ECO:0007669"/>
    <property type="project" value="TreeGrafter"/>
</dbReference>
<feature type="domain" description="Peptidase M14" evidence="12">
    <location>
        <begin position="132"/>
        <end position="457"/>
    </location>
</feature>
<feature type="chain" id="PRO_5002225511" description="Peptidase M14 domain-containing protein" evidence="11">
    <location>
        <begin position="19"/>
        <end position="459"/>
    </location>
</feature>